<keyword evidence="1" id="KW-0175">Coiled coil</keyword>
<dbReference type="Pfam" id="PF13453">
    <property type="entry name" value="Zn_ribbon_TFIIB"/>
    <property type="match status" value="1"/>
</dbReference>
<accession>A0A3B1BUH7</accession>
<name>A0A3B1BUH7_9ZZZZ</name>
<sequence length="122" mass="14477">MTRSFGAVRIQDWFKKGDHTVIDNPSEQESEYFARQQFERMKKLDEEKQKALAEKEKEELQKLHFMRCPKCGMSLIEIDYKHLKIDKCSHCDGIWLDAGELEEIVDDDEGRFTAFLRLFKNS</sequence>
<organism evidence="3">
    <name type="scientific">hydrothermal vent metagenome</name>
    <dbReference type="NCBI Taxonomy" id="652676"/>
    <lineage>
        <taxon>unclassified sequences</taxon>
        <taxon>metagenomes</taxon>
        <taxon>ecological metagenomes</taxon>
    </lineage>
</organism>
<dbReference type="InterPro" id="IPR027392">
    <property type="entry name" value="TF_Znf"/>
</dbReference>
<evidence type="ECO:0000259" key="2">
    <source>
        <dbReference type="Pfam" id="PF13453"/>
    </source>
</evidence>
<reference evidence="3" key="1">
    <citation type="submission" date="2018-06" db="EMBL/GenBank/DDBJ databases">
        <authorList>
            <person name="Zhirakovskaya E."/>
        </authorList>
    </citation>
    <scope>NUCLEOTIDE SEQUENCE</scope>
</reference>
<protein>
    <recommendedName>
        <fullName evidence="2">Transcription factor zinc-finger domain-containing protein</fullName>
    </recommendedName>
</protein>
<feature type="domain" description="Transcription factor zinc-finger" evidence="2">
    <location>
        <begin position="67"/>
        <end position="106"/>
    </location>
</feature>
<proteinExistence type="predicted"/>
<gene>
    <name evidence="3" type="ORF">MNBD_NITROSPINAE03-59</name>
</gene>
<feature type="coiled-coil region" evidence="1">
    <location>
        <begin position="34"/>
        <end position="63"/>
    </location>
</feature>
<dbReference type="AlphaFoldDB" id="A0A3B1BUH7"/>
<evidence type="ECO:0000313" key="3">
    <source>
        <dbReference type="EMBL" id="VAX21956.1"/>
    </source>
</evidence>
<evidence type="ECO:0000256" key="1">
    <source>
        <dbReference type="SAM" id="Coils"/>
    </source>
</evidence>
<dbReference type="EMBL" id="UOGB01000223">
    <property type="protein sequence ID" value="VAX21956.1"/>
    <property type="molecule type" value="Genomic_DNA"/>
</dbReference>